<dbReference type="EMBL" id="JJRB01000123">
    <property type="protein sequence ID" value="KKI01348.1"/>
    <property type="molecule type" value="Genomic_DNA"/>
</dbReference>
<evidence type="ECO:0000313" key="48">
    <source>
        <dbReference type="EMBL" id="KKI01348.1"/>
    </source>
</evidence>
<dbReference type="EMBL" id="JJPL01000065">
    <property type="protein sequence ID" value="KKG65660.1"/>
    <property type="molecule type" value="Genomic_DNA"/>
</dbReference>
<dbReference type="Proteomes" id="UP000034409">
    <property type="component" value="Unassembled WGS sequence"/>
</dbReference>
<evidence type="ECO:0000313" key="86">
    <source>
        <dbReference type="Proteomes" id="UP000034672"/>
    </source>
</evidence>
<dbReference type="Proteomes" id="UP000034668">
    <property type="component" value="Unassembled WGS sequence"/>
</dbReference>
<dbReference type="Proteomes" id="UP000034151">
    <property type="component" value="Unassembled WGS sequence"/>
</dbReference>
<evidence type="ECO:0000313" key="3">
    <source>
        <dbReference type="EMBL" id="KKG02605.1"/>
    </source>
</evidence>
<dbReference type="EMBL" id="JJPA01000096">
    <property type="protein sequence ID" value="KKG34243.1"/>
    <property type="molecule type" value="Genomic_DNA"/>
</dbReference>
<dbReference type="Proteomes" id="UP000034021">
    <property type="component" value="Unassembled WGS sequence"/>
</dbReference>
<evidence type="ECO:0000313" key="16">
    <source>
        <dbReference type="EMBL" id="KKG78129.1"/>
    </source>
</evidence>
<evidence type="ECO:0000313" key="22">
    <source>
        <dbReference type="EMBL" id="KKH12673.1"/>
    </source>
</evidence>
<dbReference type="EMBL" id="JJPB01000033">
    <property type="protein sequence ID" value="KKG33896.1"/>
    <property type="molecule type" value="Genomic_DNA"/>
</dbReference>
<dbReference type="EMBL" id="JJQE01000013">
    <property type="protein sequence ID" value="KKH32567.1"/>
    <property type="molecule type" value="Genomic_DNA"/>
</dbReference>
<dbReference type="EMBL" id="JJPN01000003">
    <property type="protein sequence ID" value="KKG75832.1"/>
    <property type="molecule type" value="Genomic_DNA"/>
</dbReference>
<evidence type="ECO:0000313" key="63">
    <source>
        <dbReference type="Proteomes" id="UP000034074"/>
    </source>
</evidence>
<evidence type="ECO:0000313" key="46">
    <source>
        <dbReference type="EMBL" id="KKH88672.1"/>
    </source>
</evidence>
<dbReference type="EMBL" id="JJQU01000177">
    <property type="protein sequence ID" value="KKH83138.1"/>
    <property type="molecule type" value="Genomic_DNA"/>
</dbReference>
<dbReference type="EMBL" id="JJPC01000133">
    <property type="protein sequence ID" value="KKG31872.1"/>
    <property type="molecule type" value="Genomic_DNA"/>
</dbReference>
<evidence type="ECO:0000313" key="34">
    <source>
        <dbReference type="EMBL" id="KKH52042.1"/>
    </source>
</evidence>
<evidence type="ECO:0000313" key="73">
    <source>
        <dbReference type="Proteomes" id="UP000034338"/>
    </source>
</evidence>
<gene>
    <name evidence="50" type="ORF">DKM28_08040</name>
    <name evidence="5" type="ORF">DU30_17175</name>
    <name evidence="2" type="ORF">DU31_18080</name>
    <name evidence="4" type="ORF">DU34_18515</name>
    <name evidence="8" type="ORF">DU35_17625</name>
    <name evidence="11" type="ORF">DU36_16965</name>
    <name evidence="28" type="ORF">DU37_16445</name>
    <name evidence="12" type="ORF">DU38_16685</name>
    <name evidence="9" type="ORF">DU39_16720</name>
    <name evidence="1" type="ORF">DU40_16765</name>
    <name evidence="10" type="ORF">DU41_16795</name>
    <name evidence="22" type="ORF">DU42_03190</name>
    <name evidence="16" type="ORF">DU43_02455</name>
    <name evidence="26" type="ORF">DU44_19520</name>
    <name evidence="15" type="ORF">DU46_17575</name>
    <name evidence="3" type="ORF">DU47_01010</name>
    <name evidence="24" type="ORF">DU48_00230</name>
    <name evidence="6" type="ORF">DU49_17025</name>
    <name evidence="30" type="ORF">DU50_17230</name>
    <name evidence="21" type="ORF">DU51_16475</name>
    <name evidence="7" type="ORF">DU52_01285</name>
    <name evidence="31" type="ORF">DU54_16470</name>
    <name evidence="18" type="ORF">DU57_01830</name>
    <name evidence="27" type="ORF">DU58_03655</name>
    <name evidence="20" type="ORF">DU59_04540</name>
    <name evidence="29" type="ORF">DU60_16735</name>
    <name evidence="17" type="ORF">DU61_18495</name>
    <name evidence="23" type="ORF">DU62_17370</name>
    <name evidence="14" type="ORF">DU63_16545</name>
    <name evidence="25" type="ORF">DU65_02420</name>
    <name evidence="13" type="ORF">DU67_16350</name>
    <name evidence="19" type="ORF">DU69_15790</name>
    <name evidence="32" type="ORF">DU71_18605</name>
    <name evidence="34" type="ORF">DU72_04585</name>
    <name evidence="39" type="ORF">DU73_09930</name>
    <name evidence="36" type="ORF">DU74_11790</name>
    <name evidence="37" type="ORF">DU75_17700</name>
    <name evidence="35" type="ORF">DU76_17815</name>
    <name evidence="41" type="ORF">DU77_18245</name>
    <name evidence="42" type="ORF">DU78_04235</name>
    <name evidence="46" type="ORF">DU79_00460</name>
    <name evidence="43" type="ORF">DU80_05735</name>
    <name evidence="49" type="ORF">DU81_00750</name>
    <name evidence="44" type="ORF">DU82_18275</name>
    <name evidence="48" type="ORF">DU83_17005</name>
    <name evidence="47" type="ORF">DU84_18075</name>
    <name evidence="33" type="ORF">DU85_17805</name>
    <name evidence="40" type="ORF">DU86_17505</name>
    <name evidence="38" type="ORF">DU87_03425</name>
    <name evidence="45" type="ORF">DU88_00860</name>
</gene>
<dbReference type="EMBL" id="JJQW01000067">
    <property type="protein sequence ID" value="KKH88059.1"/>
    <property type="molecule type" value="Genomic_DNA"/>
</dbReference>
<evidence type="ECO:0000313" key="27">
    <source>
        <dbReference type="EMBL" id="KKH26670.1"/>
    </source>
</evidence>
<reference evidence="51 52" key="1">
    <citation type="journal article" date="2015" name="ISME J.">
        <title>Genomic and phenotypic differentiation among Methanosarcina mazei populations from Columbia River sediment.</title>
        <authorList>
            <person name="Youngblut N.D."/>
            <person name="Wirth J.S."/>
            <person name="Henriksen J.R."/>
            <person name="Smith M."/>
            <person name="Simon H."/>
            <person name="Metcalf W.W."/>
            <person name="Whitaker R.J."/>
        </authorList>
    </citation>
    <scope>NUCLEOTIDE SEQUENCE [LARGE SCALE GENOMIC DNA]</scope>
    <source>
        <strain evidence="26 62">1.F.A.1A.3</strain>
        <strain evidence="24 88">1.F.A.1B.3</strain>
        <strain evidence="25 57">1.F.A.1B.4</strain>
        <strain evidence="27 68">1.F.A.2.8</strain>
        <strain evidence="29 93">1.F.M.0.5</strain>
        <strain evidence="28 73">1.H.A.0.1</strain>
        <strain evidence="31 89">1.H.A.1A.1</strain>
        <strain evidence="30 59">1.H.A.1A.3</strain>
        <strain evidence="32 86">1.H.A.1A.4</strain>
        <strain evidence="33 52">1.H.A.1A.6</strain>
        <strain evidence="34 71">1.H.A.2.1</strain>
        <strain evidence="35 69">1.H.A.2.3</strain>
        <strain evidence="36 78">1.H.A.2.6</strain>
        <strain evidence="37 87">1.H.A.2.7</strain>
        <strain evidence="39">1.H.A.2.8</strain>
        <strain evidence="38 56">1.H.M.0.1</strain>
        <strain evidence="40 94">1.H.M.1A.1</strain>
        <strain evidence="41 60">1.H.M.1A.2</strain>
        <strain evidence="42 91">1.H.M.1A.3</strain>
        <strain evidence="43 66">1.H.M.2.1</strain>
        <strain evidence="44 51">1.H.M.2.2</strain>
        <strain evidence="45 95">1.H.M.2.3</strain>
        <strain evidence="46 85">1.H.M.2.4</strain>
        <strain evidence="47 92">1.H.T.2.1</strain>
        <strain evidence="49 54">1.H.T.2.3</strain>
        <strain evidence="48 79">1.H.T.2.5</strain>
        <strain evidence="2 64">2.F.A.2.3</strain>
        <strain evidence="3 81">2.F.A.2.4</strain>
        <strain evidence="1 82">2.F.T.0.2</strain>
        <strain evidence="4 61">2.F.T.2.6</strain>
        <strain evidence="7 75">3.F.A.1A.1</strain>
        <strain evidence="6 53">3.F.A.1A.3</strain>
        <strain evidence="5 72">3.F.A.1B.1</strain>
        <strain evidence="8 80">3.F.A.2.12</strain>
        <strain evidence="10 84">3.F.A.2.3</strain>
        <strain evidence="9 65">3.F.A.2.5</strain>
        <strain evidence="12 67">3.F.A.2.6</strain>
        <strain evidence="11 70">3.F.A.2.7</strain>
        <strain evidence="13 77">3.F.T.2.1</strain>
        <strain evidence="16">3.H.A.1A.1</strain>
        <strain evidence="15 63">3.H.A.1A.2</strain>
        <strain evidence="14 58">3.H.A.2.1</strain>
        <strain evidence="17 55">3.H.A.2.5</strain>
        <strain evidence="18 97">3.H.A.2.6</strain>
        <strain evidence="20 76">3.H.A.2.8</strain>
        <strain evidence="19 83">3.H.M.1A.1</strain>
        <strain evidence="22 74">3.H.M.2.7</strain>
        <strain evidence="21 90">3.H.T.1A.1</strain>
        <strain evidence="23 96">3.H.T.1A.2</strain>
    </source>
</reference>
<dbReference type="EMBL" id="JJQZ01000025">
    <property type="protein sequence ID" value="KKH98947.1"/>
    <property type="molecule type" value="Genomic_DNA"/>
</dbReference>
<dbReference type="EMBL" id="JJQD01000132">
    <property type="protein sequence ID" value="KKH26670.1"/>
    <property type="molecule type" value="Genomic_DNA"/>
</dbReference>
<evidence type="ECO:0000313" key="80">
    <source>
        <dbReference type="Proteomes" id="UP000034577"/>
    </source>
</evidence>
<dbReference type="EMBL" id="JJPF01000069">
    <property type="protein sequence ID" value="KKG43128.1"/>
    <property type="molecule type" value="Genomic_DNA"/>
</dbReference>
<dbReference type="EMBL" id="JJQN01000169">
    <property type="protein sequence ID" value="KKH55827.1"/>
    <property type="molecule type" value="Genomic_DNA"/>
</dbReference>
<proteinExistence type="predicted"/>
<evidence type="ECO:0000313" key="97">
    <source>
        <dbReference type="Proteomes" id="UP000034950"/>
    </source>
</evidence>
<evidence type="ECO:0000313" key="79">
    <source>
        <dbReference type="Proteomes" id="UP000034547"/>
    </source>
</evidence>
<evidence type="ECO:0000313" key="32">
    <source>
        <dbReference type="EMBL" id="KKH42214.1"/>
    </source>
</evidence>
<dbReference type="EMBL" id="CP029709">
    <property type="protein sequence ID" value="QCR15997.1"/>
    <property type="molecule type" value="Genomic_DNA"/>
</dbReference>
<evidence type="ECO:0000313" key="74">
    <source>
        <dbReference type="Proteomes" id="UP000034387"/>
    </source>
</evidence>
<dbReference type="EMBL" id="JJPG01000021">
    <property type="protein sequence ID" value="KKG55625.1"/>
    <property type="molecule type" value="Genomic_DNA"/>
</dbReference>
<evidence type="ECO:0000313" key="91">
    <source>
        <dbReference type="Proteomes" id="UP000034842"/>
    </source>
</evidence>
<dbReference type="EMBL" id="JJQQ01000014">
    <property type="protein sequence ID" value="KKH69873.1"/>
    <property type="molecule type" value="Genomic_DNA"/>
</dbReference>
<dbReference type="Proteomes" id="UP000033814">
    <property type="component" value="Unassembled WGS sequence"/>
</dbReference>
<dbReference type="Proteomes" id="UP000034232">
    <property type="component" value="Unassembled WGS sequence"/>
</dbReference>
<dbReference type="Proteomes" id="UP000034243">
    <property type="component" value="Unassembled WGS sequence"/>
</dbReference>
<dbReference type="Proteomes" id="UP000034259">
    <property type="component" value="Unassembled WGS sequence"/>
</dbReference>
<evidence type="ECO:0000313" key="85">
    <source>
        <dbReference type="Proteomes" id="UP000034668"/>
    </source>
</evidence>
<evidence type="ECO:0000313" key="2">
    <source>
        <dbReference type="EMBL" id="KKG01547.1"/>
    </source>
</evidence>
<evidence type="ECO:0000313" key="5">
    <source>
        <dbReference type="EMBL" id="KKG31872.1"/>
    </source>
</evidence>
<evidence type="ECO:0000313" key="83">
    <source>
        <dbReference type="Proteomes" id="UP000034657"/>
    </source>
</evidence>
<dbReference type="EMBL" id="JJQH01000183">
    <property type="protein sequence ID" value="KKH35064.1"/>
    <property type="molecule type" value="Genomic_DNA"/>
</dbReference>
<dbReference type="EMBL" id="JJPX01000038">
    <property type="protein sequence ID" value="KKH12673.1"/>
    <property type="molecule type" value="Genomic_DNA"/>
</dbReference>
<dbReference type="Proteomes" id="UP000034399">
    <property type="component" value="Unassembled WGS sequence"/>
</dbReference>
<evidence type="ECO:0000313" key="92">
    <source>
        <dbReference type="Proteomes" id="UP000034872"/>
    </source>
</evidence>
<evidence type="ECO:0000313" key="71">
    <source>
        <dbReference type="Proteomes" id="UP000034259"/>
    </source>
</evidence>
<evidence type="ECO:0000313" key="88">
    <source>
        <dbReference type="Proteomes" id="UP000034733"/>
    </source>
</evidence>
<dbReference type="EMBL" id="JJQB01000109">
    <property type="protein sequence ID" value="KKH17634.1"/>
    <property type="molecule type" value="Genomic_DNA"/>
</dbReference>
<accession>A0A0F8BEE1</accession>
<evidence type="ECO:0000313" key="4">
    <source>
        <dbReference type="EMBL" id="KKG15538.1"/>
    </source>
</evidence>
<evidence type="ECO:0000313" key="58">
    <source>
        <dbReference type="Proteomes" id="UP000034001"/>
    </source>
</evidence>
<dbReference type="Proteomes" id="UP000034195">
    <property type="component" value="Unassembled WGS sequence"/>
</dbReference>
<dbReference type="Proteomes" id="UP000034047">
    <property type="component" value="Unassembled WGS sequence"/>
</dbReference>
<dbReference type="EMBL" id="JJOS01000065">
    <property type="protein sequence ID" value="KKG02605.1"/>
    <property type="molecule type" value="Genomic_DNA"/>
</dbReference>
<evidence type="ECO:0000313" key="61">
    <source>
        <dbReference type="Proteomes" id="UP000034047"/>
    </source>
</evidence>
<evidence type="ECO:0000313" key="44">
    <source>
        <dbReference type="EMBL" id="KKH83207.1"/>
    </source>
</evidence>
<dbReference type="Proteomes" id="UP000034733">
    <property type="component" value="Unassembled WGS sequence"/>
</dbReference>
<evidence type="ECO:0000313" key="25">
    <source>
        <dbReference type="EMBL" id="KKH19071.1"/>
    </source>
</evidence>
<evidence type="ECO:0000313" key="67">
    <source>
        <dbReference type="Proteomes" id="UP000034195"/>
    </source>
</evidence>
<evidence type="ECO:0000313" key="15">
    <source>
        <dbReference type="EMBL" id="KKG75832.1"/>
    </source>
</evidence>
<dbReference type="EMBL" id="JJOT01000111">
    <property type="protein sequence ID" value="KKF99208.1"/>
    <property type="molecule type" value="Genomic_DNA"/>
</dbReference>
<dbReference type="Proteomes" id="UP000034424">
    <property type="component" value="Unassembled WGS sequence"/>
</dbReference>
<evidence type="ECO:0000313" key="76">
    <source>
        <dbReference type="Proteomes" id="UP000034409"/>
    </source>
</evidence>
<dbReference type="EMBL" id="JJPH01000121">
    <property type="protein sequence ID" value="KKG48881.1"/>
    <property type="molecule type" value="Genomic_DNA"/>
</dbReference>
<evidence type="ECO:0000313" key="19">
    <source>
        <dbReference type="EMBL" id="KKG95089.1"/>
    </source>
</evidence>
<evidence type="ECO:0000313" key="69">
    <source>
        <dbReference type="Proteomes" id="UP000034232"/>
    </source>
</evidence>
<dbReference type="EMBL" id="JJQV01000078">
    <property type="protein sequence ID" value="KKH83207.1"/>
    <property type="molecule type" value="Genomic_DNA"/>
</dbReference>
<dbReference type="Proteomes" id="UP000034152">
    <property type="component" value="Unassembled WGS sequence"/>
</dbReference>
<dbReference type="Proteomes" id="UP000034547">
    <property type="component" value="Unassembled WGS sequence"/>
</dbReference>
<evidence type="ECO:0000313" key="39">
    <source>
        <dbReference type="EMBL" id="KKH70981.1"/>
    </source>
</evidence>
<dbReference type="Proteomes" id="UP000033885">
    <property type="component" value="Unassembled WGS sequence"/>
</dbReference>
<dbReference type="EMBL" id="JJQJ01000106">
    <property type="protein sequence ID" value="KKH49155.1"/>
    <property type="molecule type" value="Genomic_DNA"/>
</dbReference>
<dbReference type="Proteomes" id="UP000034758">
    <property type="component" value="Unassembled WGS sequence"/>
</dbReference>
<evidence type="ECO:0000313" key="24">
    <source>
        <dbReference type="EMBL" id="KKH17634.1"/>
    </source>
</evidence>
<evidence type="ECO:0000313" key="33">
    <source>
        <dbReference type="EMBL" id="KKH49155.1"/>
    </source>
</evidence>
<dbReference type="EMBL" id="JJQR01000060">
    <property type="protein sequence ID" value="KKH76496.1"/>
    <property type="molecule type" value="Genomic_DNA"/>
</dbReference>
<dbReference type="Proteomes" id="UP000300067">
    <property type="component" value="Chromosome"/>
</dbReference>
<evidence type="ECO:0000313" key="30">
    <source>
        <dbReference type="EMBL" id="KKH35064.1"/>
    </source>
</evidence>
<evidence type="ECO:0000313" key="54">
    <source>
        <dbReference type="Proteomes" id="UP000033885"/>
    </source>
</evidence>
<evidence type="ECO:0000313" key="9">
    <source>
        <dbReference type="EMBL" id="KKG43128.1"/>
    </source>
</evidence>
<evidence type="ECO:0000313" key="6">
    <source>
        <dbReference type="EMBL" id="KKG33896.1"/>
    </source>
</evidence>
<evidence type="ECO:0000313" key="98">
    <source>
        <dbReference type="Proteomes" id="UP000300067"/>
    </source>
</evidence>
<dbReference type="EMBL" id="JJPO01000131">
    <property type="protein sequence ID" value="KKG70592.1"/>
    <property type="molecule type" value="Genomic_DNA"/>
</dbReference>
<dbReference type="Proteomes" id="UP000034227">
    <property type="component" value="Unassembled WGS sequence"/>
</dbReference>
<evidence type="ECO:0000313" key="64">
    <source>
        <dbReference type="Proteomes" id="UP000034142"/>
    </source>
</evidence>
<name>A0A0F8BEE1_METMZ</name>
<dbReference type="Proteomes" id="UP000034657">
    <property type="component" value="Unassembled WGS sequence"/>
</dbReference>
<evidence type="ECO:0000313" key="7">
    <source>
        <dbReference type="EMBL" id="KKG34243.1"/>
    </source>
</evidence>
<sequence>MITLIALMKTLFLSDNEDQEFIGMYILEAMESEILKHLYEMGTLGINEGWEKQSKLDQNAVKELYRAKLVDKSIPKGFVRLSERGVGTVLLGLQNAYKISEFL</sequence>
<dbReference type="Proteomes" id="UP000033878">
    <property type="component" value="Unassembled WGS sequence"/>
</dbReference>
<dbReference type="EMBL" id="JJPE01000088">
    <property type="protein sequence ID" value="KKG43786.1"/>
    <property type="molecule type" value="Genomic_DNA"/>
</dbReference>
<evidence type="ECO:0000313" key="59">
    <source>
        <dbReference type="Proteomes" id="UP000034021"/>
    </source>
</evidence>
<evidence type="ECO:0000313" key="94">
    <source>
        <dbReference type="Proteomes" id="UP000034925"/>
    </source>
</evidence>
<dbReference type="Proteomes" id="UP000034578">
    <property type="component" value="Unassembled WGS sequence"/>
</dbReference>
<dbReference type="Proteomes" id="UP000034692">
    <property type="component" value="Unassembled WGS sequence"/>
</dbReference>
<evidence type="ECO:0000313" key="35">
    <source>
        <dbReference type="EMBL" id="KKH55036.1"/>
    </source>
</evidence>
<evidence type="ECO:0000313" key="52">
    <source>
        <dbReference type="Proteomes" id="UP000033864"/>
    </source>
</evidence>
<evidence type="ECO:0000313" key="55">
    <source>
        <dbReference type="Proteomes" id="UP000033889"/>
    </source>
</evidence>
<evidence type="ECO:0000313" key="31">
    <source>
        <dbReference type="EMBL" id="KKH35233.1"/>
    </source>
</evidence>
<evidence type="ECO:0000313" key="84">
    <source>
        <dbReference type="Proteomes" id="UP000034667"/>
    </source>
</evidence>
<dbReference type="EMBL" id="JJQA01000009">
    <property type="protein sequence ID" value="KKH20716.1"/>
    <property type="molecule type" value="Genomic_DNA"/>
</dbReference>
<evidence type="ECO:0000313" key="70">
    <source>
        <dbReference type="Proteomes" id="UP000034243"/>
    </source>
</evidence>
<dbReference type="EMBL" id="JJPQ01000122">
    <property type="protein sequence ID" value="KKG79950.1"/>
    <property type="molecule type" value="Genomic_DNA"/>
</dbReference>
<dbReference type="Proteomes" id="UP000034937">
    <property type="component" value="Unassembled WGS sequence"/>
</dbReference>
<dbReference type="EMBL" id="JJQC01000121">
    <property type="protein sequence ID" value="KKH19071.1"/>
    <property type="molecule type" value="Genomic_DNA"/>
</dbReference>
<evidence type="ECO:0000313" key="95">
    <source>
        <dbReference type="Proteomes" id="UP000034937"/>
    </source>
</evidence>
<keyword evidence="81" id="KW-1185">Reference proteome</keyword>
<reference evidence="50 98" key="2">
    <citation type="submission" date="2018-05" db="EMBL/GenBank/DDBJ databases">
        <title>Methanosarcina gilichinskyana sp. nov., a novel methanogenic archaeon isolated from Holocene permafrost, North East Russia.</title>
        <authorList>
            <person name="Oshurkova V."/>
            <person name="Meer M."/>
            <person name="Bochkareva O."/>
            <person name="Shcherbakova V."/>
        </authorList>
    </citation>
    <scope>NUCLEOTIDE SEQUENCE [LARGE SCALE GENOMIC DNA]</scope>
    <source>
        <strain evidence="50 98">JL01</strain>
    </source>
</reference>
<evidence type="ECO:0000313" key="56">
    <source>
        <dbReference type="Proteomes" id="UP000033933"/>
    </source>
</evidence>
<dbReference type="Proteomes" id="UP000033864">
    <property type="component" value="Unassembled WGS sequence"/>
</dbReference>
<dbReference type="Proteomes" id="UP000034950">
    <property type="component" value="Unassembled WGS sequence"/>
</dbReference>
<evidence type="ECO:0000313" key="51">
    <source>
        <dbReference type="Proteomes" id="UP000033814"/>
    </source>
</evidence>
<evidence type="ECO:0000313" key="60">
    <source>
        <dbReference type="Proteomes" id="UP000034040"/>
    </source>
</evidence>
<dbReference type="EMBL" id="JJPD01000114">
    <property type="protein sequence ID" value="KKG40476.1"/>
    <property type="molecule type" value="Genomic_DNA"/>
</dbReference>
<dbReference type="EMBL" id="JJQG01000137">
    <property type="protein sequence ID" value="KKH35233.1"/>
    <property type="molecule type" value="Genomic_DNA"/>
</dbReference>
<dbReference type="Proteomes" id="UP000034925">
    <property type="component" value="Unassembled WGS sequence"/>
</dbReference>
<evidence type="ECO:0000313" key="75">
    <source>
        <dbReference type="Proteomes" id="UP000034399"/>
    </source>
</evidence>
<evidence type="ECO:0000313" key="28">
    <source>
        <dbReference type="EMBL" id="KKH28731.1"/>
    </source>
</evidence>
<dbReference type="Proteomes" id="UP000034872">
    <property type="component" value="Unassembled WGS sequence"/>
</dbReference>
<evidence type="ECO:0000313" key="38">
    <source>
        <dbReference type="EMBL" id="KKH69873.1"/>
    </source>
</evidence>
<evidence type="ECO:0000313" key="1">
    <source>
        <dbReference type="EMBL" id="KKF99208.1"/>
    </source>
</evidence>
<dbReference type="Proteomes" id="UP000033987">
    <property type="component" value="Unassembled WGS sequence"/>
</dbReference>
<dbReference type="EMBL" id="JJQM01000085">
    <property type="protein sequence ID" value="KKH55036.1"/>
    <property type="molecule type" value="Genomic_DNA"/>
</dbReference>
<evidence type="ECO:0000313" key="45">
    <source>
        <dbReference type="EMBL" id="KKH88059.1"/>
    </source>
</evidence>
<dbReference type="Proteomes" id="UP000033933">
    <property type="component" value="Unassembled WGS sequence"/>
</dbReference>
<evidence type="ECO:0000313" key="89">
    <source>
        <dbReference type="Proteomes" id="UP000034758"/>
    </source>
</evidence>
<evidence type="ECO:0000313" key="62">
    <source>
        <dbReference type="Proteomes" id="UP000034064"/>
    </source>
</evidence>
<evidence type="ECO:0000313" key="8">
    <source>
        <dbReference type="EMBL" id="KKG40476.1"/>
    </source>
</evidence>
<dbReference type="Proteomes" id="UP000034450">
    <property type="component" value="Unassembled WGS sequence"/>
</dbReference>
<evidence type="ECO:0000313" key="90">
    <source>
        <dbReference type="Proteomes" id="UP000034820"/>
    </source>
</evidence>
<dbReference type="Proteomes" id="UP000034944">
    <property type="component" value="Unassembled WGS sequence"/>
</dbReference>
<organism evidence="2 64">
    <name type="scientific">Methanosarcina mazei</name>
    <name type="common">Methanosarcina frisia</name>
    <dbReference type="NCBI Taxonomy" id="2209"/>
    <lineage>
        <taxon>Archaea</taxon>
        <taxon>Methanobacteriati</taxon>
        <taxon>Methanobacteriota</taxon>
        <taxon>Stenosarchaea group</taxon>
        <taxon>Methanomicrobia</taxon>
        <taxon>Methanosarcinales</taxon>
        <taxon>Methanosarcinaceae</taxon>
        <taxon>Methanosarcina</taxon>
    </lineage>
</organism>
<evidence type="ECO:0000313" key="40">
    <source>
        <dbReference type="EMBL" id="KKH76496.1"/>
    </source>
</evidence>
<dbReference type="Proteomes" id="UP000034921">
    <property type="component" value="Unassembled WGS sequence"/>
</dbReference>
<evidence type="ECO:0000313" key="42">
    <source>
        <dbReference type="EMBL" id="KKH80895.1"/>
    </source>
</evidence>
<evidence type="ECO:0000313" key="72">
    <source>
        <dbReference type="Proteomes" id="UP000034298"/>
    </source>
</evidence>
<dbReference type="Proteomes" id="UP000034338">
    <property type="component" value="Unassembled WGS sequence"/>
</dbReference>
<dbReference type="Proteomes" id="UP000034040">
    <property type="component" value="Unassembled WGS sequence"/>
</dbReference>
<evidence type="ECO:0000313" key="26">
    <source>
        <dbReference type="EMBL" id="KKH20716.1"/>
    </source>
</evidence>
<evidence type="ECO:0000313" key="36">
    <source>
        <dbReference type="EMBL" id="KKH55827.1"/>
    </source>
</evidence>
<evidence type="ECO:0000313" key="18">
    <source>
        <dbReference type="EMBL" id="KKG87617.1"/>
    </source>
</evidence>
<evidence type="ECO:0000313" key="47">
    <source>
        <dbReference type="EMBL" id="KKH98947.1"/>
    </source>
</evidence>
<evidence type="ECO:0000313" key="65">
    <source>
        <dbReference type="Proteomes" id="UP000034151"/>
    </source>
</evidence>
<dbReference type="EMBL" id="JJPT01000013">
    <property type="protein sequence ID" value="KKG95089.1"/>
    <property type="molecule type" value="Genomic_DNA"/>
</dbReference>
<evidence type="ECO:0000313" key="21">
    <source>
        <dbReference type="EMBL" id="KKH11787.1"/>
    </source>
</evidence>
<evidence type="ECO:0000313" key="17">
    <source>
        <dbReference type="EMBL" id="KKG79950.1"/>
    </source>
</evidence>
<evidence type="ECO:0000313" key="37">
    <source>
        <dbReference type="EMBL" id="KKH67983.1"/>
    </source>
</evidence>
<dbReference type="EMBL" id="JJQI01000019">
    <property type="protein sequence ID" value="KKH42214.1"/>
    <property type="molecule type" value="Genomic_DNA"/>
</dbReference>
<evidence type="ECO:0000313" key="93">
    <source>
        <dbReference type="Proteomes" id="UP000034921"/>
    </source>
</evidence>
<evidence type="ECO:0000313" key="43">
    <source>
        <dbReference type="EMBL" id="KKH83138.1"/>
    </source>
</evidence>
<evidence type="ECO:0000313" key="50">
    <source>
        <dbReference type="EMBL" id="QCR15997.1"/>
    </source>
</evidence>
<protein>
    <submittedName>
        <fullName evidence="2">Uncharacterized protein</fullName>
    </submittedName>
</protein>
<dbReference type="Proteomes" id="UP000034074">
    <property type="component" value="Unassembled WGS sequence"/>
</dbReference>
<dbReference type="AlphaFoldDB" id="A0A0F8BEE1"/>
<evidence type="ECO:0000313" key="29">
    <source>
        <dbReference type="EMBL" id="KKH32567.1"/>
    </source>
</evidence>
<evidence type="ECO:0000313" key="96">
    <source>
        <dbReference type="Proteomes" id="UP000034944"/>
    </source>
</evidence>
<dbReference type="Proteomes" id="UP000034597">
    <property type="component" value="Unassembled WGS sequence"/>
</dbReference>
<dbReference type="Proteomes" id="UP000034142">
    <property type="component" value="Unassembled WGS sequence"/>
</dbReference>
<evidence type="ECO:0000313" key="68">
    <source>
        <dbReference type="Proteomes" id="UP000034227"/>
    </source>
</evidence>
<dbReference type="Proteomes" id="UP000034298">
    <property type="component" value="Unassembled WGS sequence"/>
</dbReference>
<evidence type="ECO:0000313" key="14">
    <source>
        <dbReference type="EMBL" id="KKG70592.1"/>
    </source>
</evidence>
<dbReference type="Proteomes" id="UP000034387">
    <property type="component" value="Unassembled WGS sequence"/>
</dbReference>
<dbReference type="EMBL" id="JJQS01000032">
    <property type="protein sequence ID" value="KKH77275.1"/>
    <property type="molecule type" value="Genomic_DNA"/>
</dbReference>
<dbReference type="EMBL" id="JJQX01000238">
    <property type="protein sequence ID" value="KKH88672.1"/>
    <property type="molecule type" value="Genomic_DNA"/>
</dbReference>
<dbReference type="EMBL" id="JJPZ01000002">
    <property type="protein sequence ID" value="KKH15137.1"/>
    <property type="molecule type" value="Genomic_DNA"/>
</dbReference>
<evidence type="ECO:0000313" key="13">
    <source>
        <dbReference type="EMBL" id="KKG65660.1"/>
    </source>
</evidence>
<evidence type="ECO:0000313" key="23">
    <source>
        <dbReference type="EMBL" id="KKH15137.1"/>
    </source>
</evidence>
<dbReference type="Proteomes" id="UP000034001">
    <property type="component" value="Unassembled WGS sequence"/>
</dbReference>
<evidence type="ECO:0000313" key="49">
    <source>
        <dbReference type="EMBL" id="KKI06043.1"/>
    </source>
</evidence>
<dbReference type="Proteomes" id="UP000034064">
    <property type="component" value="Unassembled WGS sequence"/>
</dbReference>
<evidence type="ECO:0000313" key="41">
    <source>
        <dbReference type="EMBL" id="KKH77275.1"/>
    </source>
</evidence>
<dbReference type="EMBL" id="JJQT01000065">
    <property type="protein sequence ID" value="KKH80895.1"/>
    <property type="molecule type" value="Genomic_DNA"/>
</dbReference>
<dbReference type="Proteomes" id="UP000034672">
    <property type="component" value="Unassembled WGS sequence"/>
</dbReference>
<dbReference type="Proteomes" id="UP000034577">
    <property type="component" value="Unassembled WGS sequence"/>
</dbReference>
<evidence type="ECO:0000313" key="57">
    <source>
        <dbReference type="Proteomes" id="UP000033987"/>
    </source>
</evidence>
<dbReference type="EMBL" id="JJPY01000014">
    <property type="protein sequence ID" value="KKH11787.1"/>
    <property type="molecule type" value="Genomic_DNA"/>
</dbReference>
<evidence type="ECO:0000313" key="20">
    <source>
        <dbReference type="EMBL" id="KKG95104.1"/>
    </source>
</evidence>
<dbReference type="Proteomes" id="UP000034667">
    <property type="component" value="Unassembled WGS sequence"/>
</dbReference>
<dbReference type="EMBL" id="JJOU01000086">
    <property type="protein sequence ID" value="KKG15538.1"/>
    <property type="molecule type" value="Genomic_DNA"/>
</dbReference>
<dbReference type="Proteomes" id="UP000034820">
    <property type="component" value="Unassembled WGS sequence"/>
</dbReference>
<dbReference type="EMBL" id="JJOR01000128">
    <property type="protein sequence ID" value="KKG01547.1"/>
    <property type="molecule type" value="Genomic_DNA"/>
</dbReference>
<evidence type="ECO:0000313" key="87">
    <source>
        <dbReference type="Proteomes" id="UP000034692"/>
    </source>
</evidence>
<dbReference type="EMBL" id="JJRA01000023">
    <property type="protein sequence ID" value="KKI06043.1"/>
    <property type="molecule type" value="Genomic_DNA"/>
</dbReference>
<dbReference type="Proteomes" id="UP000033889">
    <property type="component" value="Unassembled WGS sequence"/>
</dbReference>
<dbReference type="EMBL" id="JJPM01000078">
    <property type="protein sequence ID" value="KKG78129.1"/>
    <property type="molecule type" value="Genomic_DNA"/>
</dbReference>
<dbReference type="EMBL" id="JJQF01000108">
    <property type="protein sequence ID" value="KKH28731.1"/>
    <property type="molecule type" value="Genomic_DNA"/>
</dbReference>
<dbReference type="EMBL" id="JJPS01000007">
    <property type="protein sequence ID" value="KKG95104.1"/>
    <property type="molecule type" value="Genomic_DNA"/>
</dbReference>
<evidence type="ECO:0000313" key="66">
    <source>
        <dbReference type="Proteomes" id="UP000034152"/>
    </source>
</evidence>
<dbReference type="EMBL" id="JJQP01000010">
    <property type="protein sequence ID" value="KKH70981.1"/>
    <property type="molecule type" value="Genomic_DNA"/>
</dbReference>
<dbReference type="EMBL" id="JJQO01000068">
    <property type="protein sequence ID" value="KKH67983.1"/>
    <property type="molecule type" value="Genomic_DNA"/>
</dbReference>
<evidence type="ECO:0000313" key="78">
    <source>
        <dbReference type="Proteomes" id="UP000034450"/>
    </source>
</evidence>
<evidence type="ECO:0000313" key="81">
    <source>
        <dbReference type="Proteomes" id="UP000034578"/>
    </source>
</evidence>
<dbReference type="EMBL" id="JJPR01000065">
    <property type="protein sequence ID" value="KKG87617.1"/>
    <property type="molecule type" value="Genomic_DNA"/>
</dbReference>
<dbReference type="EMBL" id="JJQK01000110">
    <property type="protein sequence ID" value="KKH52042.1"/>
    <property type="molecule type" value="Genomic_DNA"/>
</dbReference>
<evidence type="ECO:0000313" key="77">
    <source>
        <dbReference type="Proteomes" id="UP000034424"/>
    </source>
</evidence>
<evidence type="ECO:0000313" key="53">
    <source>
        <dbReference type="Proteomes" id="UP000033878"/>
    </source>
</evidence>
<evidence type="ECO:0000313" key="82">
    <source>
        <dbReference type="Proteomes" id="UP000034597"/>
    </source>
</evidence>
<evidence type="ECO:0000313" key="12">
    <source>
        <dbReference type="EMBL" id="KKG55625.1"/>
    </source>
</evidence>
<evidence type="ECO:0000313" key="10">
    <source>
        <dbReference type="EMBL" id="KKG43786.1"/>
    </source>
</evidence>
<dbReference type="PATRIC" id="fig|2209.39.peg.3645"/>
<evidence type="ECO:0000313" key="11">
    <source>
        <dbReference type="EMBL" id="KKG48881.1"/>
    </source>
</evidence>
<dbReference type="Proteomes" id="UP000034842">
    <property type="component" value="Unassembled WGS sequence"/>
</dbReference>